<dbReference type="PANTHER" id="PTHR43201">
    <property type="entry name" value="ACYL-COA SYNTHETASE"/>
    <property type="match status" value="1"/>
</dbReference>
<evidence type="ECO:0000256" key="1">
    <source>
        <dbReference type="ARBA" id="ARBA00006432"/>
    </source>
</evidence>
<feature type="domain" description="AMP-dependent synthetase/ligase" evidence="3">
    <location>
        <begin position="14"/>
        <end position="369"/>
    </location>
</feature>
<dbReference type="OrthoDB" id="9803968at2"/>
<dbReference type="GO" id="GO:0006631">
    <property type="term" value="P:fatty acid metabolic process"/>
    <property type="evidence" value="ECO:0007669"/>
    <property type="project" value="TreeGrafter"/>
</dbReference>
<dbReference type="PANTHER" id="PTHR43201:SF5">
    <property type="entry name" value="MEDIUM-CHAIN ACYL-COA LIGASE ACSF2, MITOCHONDRIAL"/>
    <property type="match status" value="1"/>
</dbReference>
<protein>
    <submittedName>
        <fullName evidence="5">Acyl-CoA synthetase (AMP-forming)/AMP-acid ligase II</fullName>
    </submittedName>
</protein>
<dbReference type="EMBL" id="CM001439">
    <property type="protein sequence ID" value="EHR48830.1"/>
    <property type="molecule type" value="Genomic_DNA"/>
</dbReference>
<sequence>MTGVRGNVADLVSTAAAAHPTAVALIDTVSGNTLTWKALDAAVDALARSLGEAGLRPGDRVALRSPTSPAFAIGFFAVTRAGGIAVPLSPQAPAAELLPVLEHSGARVLLGTADAELGDDVTVLEPDQCESGDPVDPVGGGEDLAALLYTSGTSGPARGVMLSHRALLANVEQLRSLPPPVAAPGDRVFIAIPLHHIYGLGPGLLTTAAAGATAVLAPRFDAKQALAHCSTHRVTVLLGVPGMYADFAALPPDEVGERLSTVRLLVSGAAPLRPKVLAAMRAATGLPVYEGYGLTEAAPVVTSTLVTGYAKPGSVGRPLPGVEVRLVDSDGSGEGVPLDPADPDDAFGEDEAGTGLVAVRGENLFSGYWPDGTHGPDTDGWLRTGDVGYLDTDGDLHLVDRANDLIIVNGFNVYPREVEQVIAELPQVAEVAVVGVLDERSGEAVRAVVVPKPGAALSEQQVRQRCSERLAGYKVPATVRFVSELPHSPTGKLRRADLRS</sequence>
<feature type="domain" description="AMP-binding enzyme C-terminal" evidence="4">
    <location>
        <begin position="417"/>
        <end position="492"/>
    </location>
</feature>
<dbReference type="GO" id="GO:0031956">
    <property type="term" value="F:medium-chain fatty acid-CoA ligase activity"/>
    <property type="evidence" value="ECO:0007669"/>
    <property type="project" value="TreeGrafter"/>
</dbReference>
<dbReference type="InterPro" id="IPR020845">
    <property type="entry name" value="AMP-binding_CS"/>
</dbReference>
<dbReference type="Proteomes" id="UP000004926">
    <property type="component" value="Chromosome"/>
</dbReference>
<dbReference type="Pfam" id="PF13193">
    <property type="entry name" value="AMP-binding_C"/>
    <property type="match status" value="1"/>
</dbReference>
<gene>
    <name evidence="5" type="ORF">SacmaDRAFT_0529</name>
</gene>
<keyword evidence="2 5" id="KW-0436">Ligase</keyword>
<dbReference type="InterPro" id="IPR025110">
    <property type="entry name" value="AMP-bd_C"/>
</dbReference>
<dbReference type="AlphaFoldDB" id="H5X487"/>
<dbReference type="SUPFAM" id="SSF56801">
    <property type="entry name" value="Acetyl-CoA synthetase-like"/>
    <property type="match status" value="1"/>
</dbReference>
<organism evidence="5 6">
    <name type="scientific">Saccharomonospora marina XMU15</name>
    <dbReference type="NCBI Taxonomy" id="882083"/>
    <lineage>
        <taxon>Bacteria</taxon>
        <taxon>Bacillati</taxon>
        <taxon>Actinomycetota</taxon>
        <taxon>Actinomycetes</taxon>
        <taxon>Pseudonocardiales</taxon>
        <taxon>Pseudonocardiaceae</taxon>
        <taxon>Saccharomonospora</taxon>
    </lineage>
</organism>
<proteinExistence type="inferred from homology"/>
<dbReference type="InterPro" id="IPR000873">
    <property type="entry name" value="AMP-dep_synth/lig_dom"/>
</dbReference>
<accession>H5X487</accession>
<dbReference type="PROSITE" id="PS00455">
    <property type="entry name" value="AMP_BINDING"/>
    <property type="match status" value="1"/>
</dbReference>
<dbReference type="HOGENOM" id="CLU_000022_59_7_11"/>
<dbReference type="RefSeq" id="WP_009152220.1">
    <property type="nucleotide sequence ID" value="NZ_CM001439.1"/>
</dbReference>
<dbReference type="STRING" id="882083.SacmaDRAFT_0529"/>
<keyword evidence="6" id="KW-1185">Reference proteome</keyword>
<evidence type="ECO:0000313" key="6">
    <source>
        <dbReference type="Proteomes" id="UP000004926"/>
    </source>
</evidence>
<dbReference type="Gene3D" id="3.40.50.12780">
    <property type="entry name" value="N-terminal domain of ligase-like"/>
    <property type="match status" value="1"/>
</dbReference>
<comment type="similarity">
    <text evidence="1">Belongs to the ATP-dependent AMP-binding enzyme family.</text>
</comment>
<dbReference type="Gene3D" id="3.30.300.30">
    <property type="match status" value="1"/>
</dbReference>
<dbReference type="Pfam" id="PF00501">
    <property type="entry name" value="AMP-binding"/>
    <property type="match status" value="1"/>
</dbReference>
<evidence type="ECO:0000259" key="3">
    <source>
        <dbReference type="Pfam" id="PF00501"/>
    </source>
</evidence>
<dbReference type="InterPro" id="IPR042099">
    <property type="entry name" value="ANL_N_sf"/>
</dbReference>
<reference evidence="5 6" key="1">
    <citation type="journal article" date="2012" name="Stand. Genomic Sci.">
        <title>Genome sequence of the ocean sediment bacterium Saccharomonospora marina type strain (XMU15(T)).</title>
        <authorList>
            <person name="Klenk H.P."/>
            <person name="Lu M."/>
            <person name="Lucas S."/>
            <person name="Lapidus A."/>
            <person name="Copeland A."/>
            <person name="Pitluck S."/>
            <person name="Goodwin L.A."/>
            <person name="Han C."/>
            <person name="Tapia R."/>
            <person name="Brambilla E.M."/>
            <person name="Potter G."/>
            <person name="Land M."/>
            <person name="Ivanova N."/>
            <person name="Rohde M."/>
            <person name="Goker M."/>
            <person name="Detter J.C."/>
            <person name="Li W.J."/>
            <person name="Kyrpides N.C."/>
            <person name="Woyke T."/>
        </authorList>
    </citation>
    <scope>NUCLEOTIDE SEQUENCE [LARGE SCALE GENOMIC DNA]</scope>
    <source>
        <strain evidence="5 6">XMU15</strain>
    </source>
</reference>
<dbReference type="eggNOG" id="COG0318">
    <property type="taxonomic scope" value="Bacteria"/>
</dbReference>
<dbReference type="InterPro" id="IPR045851">
    <property type="entry name" value="AMP-bd_C_sf"/>
</dbReference>
<name>H5X487_9PSEU</name>
<evidence type="ECO:0000256" key="2">
    <source>
        <dbReference type="ARBA" id="ARBA00022598"/>
    </source>
</evidence>
<evidence type="ECO:0000313" key="5">
    <source>
        <dbReference type="EMBL" id="EHR48830.1"/>
    </source>
</evidence>
<evidence type="ECO:0000259" key="4">
    <source>
        <dbReference type="Pfam" id="PF13193"/>
    </source>
</evidence>